<dbReference type="RefSeq" id="WP_337311159.1">
    <property type="nucleotide sequence ID" value="NZ_JAEKNS010000078.1"/>
</dbReference>
<dbReference type="EMBL" id="QHBU01000020">
    <property type="protein sequence ID" value="PZR83892.1"/>
    <property type="molecule type" value="Genomic_DNA"/>
</dbReference>
<reference evidence="2" key="2">
    <citation type="submission" date="2018-05" db="EMBL/GenBank/DDBJ databases">
        <authorList>
            <person name="Ferrari B."/>
        </authorList>
    </citation>
    <scope>NUCLEOTIDE SEQUENCE</scope>
    <source>
        <strain evidence="2">RRmetagenome_bin12</strain>
    </source>
</reference>
<protein>
    <submittedName>
        <fullName evidence="2">Uncharacterized protein</fullName>
    </submittedName>
</protein>
<dbReference type="Proteomes" id="UP000606991">
    <property type="component" value="Unassembled WGS sequence"/>
</dbReference>
<evidence type="ECO:0000313" key="4">
    <source>
        <dbReference type="Proteomes" id="UP000606991"/>
    </source>
</evidence>
<gene>
    <name evidence="2" type="ORF">DLM65_01000</name>
    <name evidence="1" type="ORF">JF886_07625</name>
</gene>
<evidence type="ECO:0000313" key="1">
    <source>
        <dbReference type="EMBL" id="MBJ7594718.1"/>
    </source>
</evidence>
<accession>A0A934K0N7</accession>
<reference evidence="1 4" key="3">
    <citation type="submission" date="2020-10" db="EMBL/GenBank/DDBJ databases">
        <title>Ca. Dormibacterota MAGs.</title>
        <authorList>
            <person name="Montgomery K."/>
        </authorList>
    </citation>
    <scope>NUCLEOTIDE SEQUENCE [LARGE SCALE GENOMIC DNA]</scope>
    <source>
        <strain evidence="1">SC8812_S17_18</strain>
    </source>
</reference>
<name>A0A2W5ZEL9_9BACT</name>
<comment type="caution">
    <text evidence="2">The sequence shown here is derived from an EMBL/GenBank/DDBJ whole genome shotgun (WGS) entry which is preliminary data.</text>
</comment>
<sequence length="64" mass="7438">MRKYKPVELPLKDVPTEFAEEHAICPNCLDREAGVIGRLGLRLVFRCQRCRVRFHRQTAMVGLI</sequence>
<proteinExistence type="predicted"/>
<dbReference type="Proteomes" id="UP000248724">
    <property type="component" value="Unassembled WGS sequence"/>
</dbReference>
<evidence type="ECO:0000313" key="2">
    <source>
        <dbReference type="EMBL" id="PZR83892.1"/>
    </source>
</evidence>
<dbReference type="EMBL" id="JAEKNS010000078">
    <property type="protein sequence ID" value="MBJ7594718.1"/>
    <property type="molecule type" value="Genomic_DNA"/>
</dbReference>
<reference evidence="2 3" key="1">
    <citation type="journal article" date="2017" name="Nature">
        <title>Atmospheric trace gases support primary production in Antarctic desert surface soil.</title>
        <authorList>
            <person name="Ji M."/>
            <person name="Greening C."/>
            <person name="Vanwonterghem I."/>
            <person name="Carere C.R."/>
            <person name="Bay S.K."/>
            <person name="Steen J.A."/>
            <person name="Montgomery K."/>
            <person name="Lines T."/>
            <person name="Beardall J."/>
            <person name="van Dorst J."/>
            <person name="Snape I."/>
            <person name="Stott M.B."/>
            <person name="Hugenholtz P."/>
            <person name="Ferrari B.C."/>
        </authorList>
    </citation>
    <scope>NUCLEOTIDE SEQUENCE [LARGE SCALE GENOMIC DNA]</scope>
    <source>
        <strain evidence="2">RRmetagenome_bin12</strain>
    </source>
</reference>
<evidence type="ECO:0000313" key="3">
    <source>
        <dbReference type="Proteomes" id="UP000248724"/>
    </source>
</evidence>
<organism evidence="2 3">
    <name type="scientific">Candidatus Aeolococcus gillhamiae</name>
    <dbReference type="NCBI Taxonomy" id="3127015"/>
    <lineage>
        <taxon>Bacteria</taxon>
        <taxon>Bacillati</taxon>
        <taxon>Candidatus Dormiibacterota</taxon>
        <taxon>Candidatus Dormibacteria</taxon>
        <taxon>Candidatus Aeolococcales</taxon>
        <taxon>Candidatus Aeolococcaceae</taxon>
        <taxon>Candidatus Aeolococcus</taxon>
    </lineage>
</organism>
<accession>A0A2W5ZEL9</accession>
<dbReference type="AlphaFoldDB" id="A0A2W5ZEL9"/>